<dbReference type="OrthoDB" id="5192631at2"/>
<reference evidence="2 4" key="1">
    <citation type="submission" date="2014-08" db="EMBL/GenBank/DDBJ databases">
        <authorList>
            <person name="Sisinthy S."/>
        </authorList>
    </citation>
    <scope>NUCLEOTIDE SEQUENCE [LARGE SCALE GENOMIC DNA]</scope>
    <source>
        <strain evidence="2 4">RuG17</strain>
    </source>
</reference>
<name>A0A099JRY0_9MICO</name>
<feature type="transmembrane region" description="Helical" evidence="1">
    <location>
        <begin position="133"/>
        <end position="152"/>
    </location>
</feature>
<keyword evidence="4" id="KW-1185">Reference proteome</keyword>
<feature type="transmembrane region" description="Helical" evidence="1">
    <location>
        <begin position="214"/>
        <end position="237"/>
    </location>
</feature>
<comment type="caution">
    <text evidence="2">The sequence shown here is derived from an EMBL/GenBank/DDBJ whole genome shotgun (WGS) entry which is preliminary data.</text>
</comment>
<protein>
    <submittedName>
        <fullName evidence="2">Uncharacterized protein</fullName>
    </submittedName>
</protein>
<feature type="transmembrane region" description="Helical" evidence="1">
    <location>
        <begin position="74"/>
        <end position="96"/>
    </location>
</feature>
<proteinExistence type="predicted"/>
<keyword evidence="1" id="KW-1133">Transmembrane helix</keyword>
<dbReference type="eggNOG" id="ENOG50329PD">
    <property type="taxonomic scope" value="Bacteria"/>
</dbReference>
<evidence type="ECO:0000313" key="4">
    <source>
        <dbReference type="Proteomes" id="UP000029864"/>
    </source>
</evidence>
<dbReference type="AlphaFoldDB" id="A0A099JRY0"/>
<organism evidence="2 4">
    <name type="scientific">Cryobacterium roopkundense</name>
    <dbReference type="NCBI Taxonomy" id="1001240"/>
    <lineage>
        <taxon>Bacteria</taxon>
        <taxon>Bacillati</taxon>
        <taxon>Actinomycetota</taxon>
        <taxon>Actinomycetes</taxon>
        <taxon>Micrococcales</taxon>
        <taxon>Microbacteriaceae</taxon>
        <taxon>Cryobacterium</taxon>
    </lineage>
</organism>
<accession>A0A099JRY0</accession>
<dbReference type="EMBL" id="JPXF01000007">
    <property type="protein sequence ID" value="KGJ80123.1"/>
    <property type="molecule type" value="Genomic_DNA"/>
</dbReference>
<keyword evidence="1" id="KW-0812">Transmembrane</keyword>
<evidence type="ECO:0000313" key="2">
    <source>
        <dbReference type="EMBL" id="KGJ80123.1"/>
    </source>
</evidence>
<feature type="transmembrane region" description="Helical" evidence="1">
    <location>
        <begin position="167"/>
        <end position="186"/>
    </location>
</feature>
<sequence>MNLTSSDKKWFDELVVELRMRDVFGHAIGDAVASTRELVIDTGQSAEDTFGPARAYTASLDLPRGSGRDWVTRGLWTSMCGLLAFLLFVQALGAWIQDEPLLITPAQLVLAAGLGGLVALLPLYLLAAIRRPWLLGLLIAIGAGFGFLLSALTPDTAADAWLSLDPLPWLLSSGIAMVLLSAWNTIQTLRRGTLDDITEPIPTRPSASVRGRRVFVMLTNWLFPLLATIMFCGAILLTR</sequence>
<dbReference type="Proteomes" id="UP000561726">
    <property type="component" value="Unassembled WGS sequence"/>
</dbReference>
<evidence type="ECO:0000313" key="3">
    <source>
        <dbReference type="EMBL" id="MBB5641664.1"/>
    </source>
</evidence>
<keyword evidence="1" id="KW-0472">Membrane</keyword>
<reference evidence="3 5" key="2">
    <citation type="submission" date="2020-08" db="EMBL/GenBank/DDBJ databases">
        <title>Sequencing the genomes of 1000 actinobacteria strains.</title>
        <authorList>
            <person name="Klenk H.-P."/>
        </authorList>
    </citation>
    <scope>NUCLEOTIDE SEQUENCE [LARGE SCALE GENOMIC DNA]</scope>
    <source>
        <strain evidence="3 5">DSM 21065</strain>
    </source>
</reference>
<dbReference type="RefSeq" id="WP_035835155.1">
    <property type="nucleotide sequence ID" value="NZ_JACHBQ010000001.1"/>
</dbReference>
<dbReference type="EMBL" id="JACHBQ010000001">
    <property type="protein sequence ID" value="MBB5641664.1"/>
    <property type="molecule type" value="Genomic_DNA"/>
</dbReference>
<gene>
    <name evidence="3" type="ORF">BJ997_002212</name>
    <name evidence="2" type="ORF">GY21_03230</name>
</gene>
<feature type="transmembrane region" description="Helical" evidence="1">
    <location>
        <begin position="108"/>
        <end position="126"/>
    </location>
</feature>
<evidence type="ECO:0000256" key="1">
    <source>
        <dbReference type="SAM" id="Phobius"/>
    </source>
</evidence>
<evidence type="ECO:0000313" key="5">
    <source>
        <dbReference type="Proteomes" id="UP000561726"/>
    </source>
</evidence>
<dbReference type="Proteomes" id="UP000029864">
    <property type="component" value="Unassembled WGS sequence"/>
</dbReference>